<proteinExistence type="predicted"/>
<dbReference type="GO" id="GO:0004617">
    <property type="term" value="F:phosphoglycerate dehydrogenase activity"/>
    <property type="evidence" value="ECO:0007669"/>
    <property type="project" value="UniProtKB-EC"/>
</dbReference>
<dbReference type="AlphaFoldDB" id="X1H4I4"/>
<evidence type="ECO:0000256" key="1">
    <source>
        <dbReference type="ARBA" id="ARBA00005216"/>
    </source>
</evidence>
<dbReference type="Gene3D" id="3.40.50.720">
    <property type="entry name" value="NAD(P)-binding Rossmann-like Domain"/>
    <property type="match status" value="2"/>
</dbReference>
<evidence type="ECO:0000256" key="3">
    <source>
        <dbReference type="ARBA" id="ARBA00048731"/>
    </source>
</evidence>
<dbReference type="SUPFAM" id="SSF55021">
    <property type="entry name" value="ACT-like"/>
    <property type="match status" value="1"/>
</dbReference>
<dbReference type="Gene3D" id="3.30.1330.90">
    <property type="entry name" value="D-3-phosphoglycerate dehydrogenase, domain 3"/>
    <property type="match status" value="1"/>
</dbReference>
<reference evidence="5" key="1">
    <citation type="journal article" date="2014" name="Front. Microbiol.">
        <title>High frequency of phylogenetically diverse reductive dehalogenase-homologous genes in deep subseafloor sedimentary metagenomes.</title>
        <authorList>
            <person name="Kawai M."/>
            <person name="Futagami T."/>
            <person name="Toyoda A."/>
            <person name="Takaki Y."/>
            <person name="Nishi S."/>
            <person name="Hori S."/>
            <person name="Arai W."/>
            <person name="Tsubouchi T."/>
            <person name="Morono Y."/>
            <person name="Uchiyama I."/>
            <person name="Ito T."/>
            <person name="Fujiyama A."/>
            <person name="Inagaki F."/>
            <person name="Takami H."/>
        </authorList>
    </citation>
    <scope>NUCLEOTIDE SEQUENCE</scope>
    <source>
        <strain evidence="5">Expedition CK06-06</strain>
    </source>
</reference>
<sequence>DKIIVTPHLAASTIEAQTNVAKDIAEQILAVLQGKYSSYAVNAPHVSSELIPFIKAASTTGSLASQLMEGQIKSLHLKYCGEVVNYDCSPIKTAAISGLLRQTVEERINLVNASLIAAQRGLKISEEKETNCTNYSNLLTLKIDTEKGAITISTTVRNGEIHIIQINDFWMDIVPAGGCFLFCDHIDQAGLVGAIGSITGKLDINISSMHLSRLQPRGQALMILALDKALTEEQRQEILAIHGIHTAKAVKL</sequence>
<dbReference type="InterPro" id="IPR029009">
    <property type="entry name" value="ASB_dom_sf"/>
</dbReference>
<evidence type="ECO:0000256" key="2">
    <source>
        <dbReference type="ARBA" id="ARBA00013143"/>
    </source>
</evidence>
<gene>
    <name evidence="5" type="ORF">S03H2_33501</name>
</gene>
<dbReference type="Gene3D" id="3.30.70.260">
    <property type="match status" value="1"/>
</dbReference>
<dbReference type="InterPro" id="IPR045865">
    <property type="entry name" value="ACT-like_dom_sf"/>
</dbReference>
<dbReference type="SUPFAM" id="SSF143548">
    <property type="entry name" value="Serine metabolism enzymes domain"/>
    <property type="match status" value="1"/>
</dbReference>
<evidence type="ECO:0000313" key="5">
    <source>
        <dbReference type="EMBL" id="GAH48769.1"/>
    </source>
</evidence>
<dbReference type="InterPro" id="IPR045626">
    <property type="entry name" value="PGDH_ASB_dom"/>
</dbReference>
<protein>
    <recommendedName>
        <fullName evidence="2">phosphoglycerate dehydrogenase</fullName>
        <ecNumber evidence="2">1.1.1.95</ecNumber>
    </recommendedName>
</protein>
<dbReference type="EMBL" id="BARU01020390">
    <property type="protein sequence ID" value="GAH48769.1"/>
    <property type="molecule type" value="Genomic_DNA"/>
</dbReference>
<feature type="non-terminal residue" evidence="5">
    <location>
        <position position="1"/>
    </location>
</feature>
<comment type="caution">
    <text evidence="5">The sequence shown here is derived from an EMBL/GenBank/DDBJ whole genome shotgun (WGS) entry which is preliminary data.</text>
</comment>
<dbReference type="CDD" id="cd04902">
    <property type="entry name" value="ACT_3PGDH-xct"/>
    <property type="match status" value="1"/>
</dbReference>
<dbReference type="Pfam" id="PF19304">
    <property type="entry name" value="PGDH_inter"/>
    <property type="match status" value="1"/>
</dbReference>
<dbReference type="FunFam" id="3.30.1330.90:FF:000003">
    <property type="entry name" value="D-3-phosphoglycerate dehydrogenase"/>
    <property type="match status" value="1"/>
</dbReference>
<comment type="catalytic activity">
    <reaction evidence="3">
        <text>(2R)-3-phosphoglycerate + NAD(+) = 3-phosphooxypyruvate + NADH + H(+)</text>
        <dbReference type="Rhea" id="RHEA:12641"/>
        <dbReference type="ChEBI" id="CHEBI:15378"/>
        <dbReference type="ChEBI" id="CHEBI:18110"/>
        <dbReference type="ChEBI" id="CHEBI:57540"/>
        <dbReference type="ChEBI" id="CHEBI:57945"/>
        <dbReference type="ChEBI" id="CHEBI:58272"/>
        <dbReference type="EC" id="1.1.1.95"/>
    </reaction>
</comment>
<organism evidence="5">
    <name type="scientific">marine sediment metagenome</name>
    <dbReference type="NCBI Taxonomy" id="412755"/>
    <lineage>
        <taxon>unclassified sequences</taxon>
        <taxon>metagenomes</taxon>
        <taxon>ecological metagenomes</taxon>
    </lineage>
</organism>
<comment type="pathway">
    <text evidence="1">Amino-acid biosynthesis; L-serine biosynthesis; L-serine from 3-phospho-D-glycerate: step 1/3.</text>
</comment>
<feature type="domain" description="D-3-phosphoglycerate dehydrogenase ASB" evidence="4">
    <location>
        <begin position="50"/>
        <end position="167"/>
    </location>
</feature>
<name>X1H4I4_9ZZZZ</name>
<evidence type="ECO:0000259" key="4">
    <source>
        <dbReference type="Pfam" id="PF19304"/>
    </source>
</evidence>
<accession>X1H4I4</accession>
<dbReference type="EC" id="1.1.1.95" evidence="2"/>